<dbReference type="InterPro" id="IPR001478">
    <property type="entry name" value="PDZ"/>
</dbReference>
<dbReference type="InterPro" id="IPR051971">
    <property type="entry name" value="E3_ubiquitin-PDZ_ligase"/>
</dbReference>
<dbReference type="Proteomes" id="UP000192223">
    <property type="component" value="Unplaced"/>
</dbReference>
<dbReference type="AlphaFoldDB" id="A0A1W4X0Y0"/>
<dbReference type="PROSITE" id="PS50106">
    <property type="entry name" value="PDZ"/>
    <property type="match status" value="1"/>
</dbReference>
<keyword evidence="3" id="KW-1185">Reference proteome</keyword>
<dbReference type="Pfam" id="PF00595">
    <property type="entry name" value="PDZ"/>
    <property type="match status" value="1"/>
</dbReference>
<feature type="compositionally biased region" description="Polar residues" evidence="1">
    <location>
        <begin position="480"/>
        <end position="490"/>
    </location>
</feature>
<evidence type="ECO:0000259" key="2">
    <source>
        <dbReference type="PROSITE" id="PS50106"/>
    </source>
</evidence>
<protein>
    <submittedName>
        <fullName evidence="4">E3 ubiquitin-protein ligase PDZRN3 isoform X1</fullName>
    </submittedName>
</protein>
<dbReference type="Gene3D" id="2.30.42.10">
    <property type="match status" value="1"/>
</dbReference>
<reference evidence="4" key="1">
    <citation type="submission" date="2025-08" db="UniProtKB">
        <authorList>
            <consortium name="RefSeq"/>
        </authorList>
    </citation>
    <scope>IDENTIFICATION</scope>
    <source>
        <tissue evidence="4">Entire body</tissue>
    </source>
</reference>
<dbReference type="PANTHER" id="PTHR15545">
    <property type="entry name" value="PDZ DOMAIN CONTAINING RING FINGER PROTEIN 3, 4"/>
    <property type="match status" value="1"/>
</dbReference>
<name>A0A1W4X0Y0_AGRPL</name>
<gene>
    <name evidence="4" type="primary">LOC108737610</name>
</gene>
<feature type="compositionally biased region" description="Basic and acidic residues" evidence="1">
    <location>
        <begin position="375"/>
        <end position="391"/>
    </location>
</feature>
<dbReference type="InterPro" id="IPR036034">
    <property type="entry name" value="PDZ_sf"/>
</dbReference>
<feature type="region of interest" description="Disordered" evidence="1">
    <location>
        <begin position="265"/>
        <end position="284"/>
    </location>
</feature>
<dbReference type="RefSeq" id="XP_018326053.1">
    <property type="nucleotide sequence ID" value="XM_018470551.1"/>
</dbReference>
<proteinExistence type="predicted"/>
<dbReference type="PANTHER" id="PTHR15545:SF8">
    <property type="entry name" value="SLO-INTERACTING PROTEIN 1"/>
    <property type="match status" value="1"/>
</dbReference>
<feature type="domain" description="PDZ" evidence="2">
    <location>
        <begin position="145"/>
        <end position="231"/>
    </location>
</feature>
<feature type="region of interest" description="Disordered" evidence="1">
    <location>
        <begin position="474"/>
        <end position="496"/>
    </location>
</feature>
<dbReference type="STRING" id="224129.A0A1W4X0Y0"/>
<feature type="region of interest" description="Disordered" evidence="1">
    <location>
        <begin position="655"/>
        <end position="688"/>
    </location>
</feature>
<accession>A0A1W4X0Y0</accession>
<dbReference type="InParanoid" id="A0A1W4X0Y0"/>
<evidence type="ECO:0000313" key="4">
    <source>
        <dbReference type="RefSeq" id="XP_018326053.1"/>
    </source>
</evidence>
<organism evidence="3 4">
    <name type="scientific">Agrilus planipennis</name>
    <name type="common">Emerald ash borer</name>
    <name type="synonym">Agrilus marcopoli</name>
    <dbReference type="NCBI Taxonomy" id="224129"/>
    <lineage>
        <taxon>Eukaryota</taxon>
        <taxon>Metazoa</taxon>
        <taxon>Ecdysozoa</taxon>
        <taxon>Arthropoda</taxon>
        <taxon>Hexapoda</taxon>
        <taxon>Insecta</taxon>
        <taxon>Pterygota</taxon>
        <taxon>Neoptera</taxon>
        <taxon>Endopterygota</taxon>
        <taxon>Coleoptera</taxon>
        <taxon>Polyphaga</taxon>
        <taxon>Elateriformia</taxon>
        <taxon>Buprestoidea</taxon>
        <taxon>Buprestidae</taxon>
        <taxon>Agrilinae</taxon>
        <taxon>Agrilus</taxon>
    </lineage>
</organism>
<dbReference type="FunCoup" id="A0A1W4X0Y0">
    <property type="interactions" value="14"/>
</dbReference>
<sequence length="718" mass="81429">MFYSLDVQKNTALEGILKLLEGCPTIYGLFWRSRNHLDSSTCYVSFKAYRKTDFEVNGTDVSTFPHEDAVRAFLTAEEPIVVELKRRVLETNNSSTSTSSSLSCDTQTTPCSCLVSTAVQTDISGIAWMEDPSLESFTHDIDLEEVTLRKCSSDEKLGLTVCYSSGSEVDTYTEVYIREIAPHSVAERDGRLKQGDQILQVNGKDVSNKEETESLFAENNKAVTLLISRCMNQNEDEGDENQESPGNLPYQNSFIEQLLQQQQLESLQHSASNEPAPTIPPHSHMNLTNSLVRSKIDSISNEISKLDQRMQNIQLIRTERHKNIQLLPDSDTEHIYETIPESDLEPIYSYPYEPDQENILKKWLVTKGTDWPHPQARDCKERDAKIKDSQIRSKSSKSNSSEEHENSSSAYNTGGSSNSNHLTFELGCYADPRQTETYRSTLILCSSADKKATMKTTEMFENCDTCKTQAVTQKKKTKAISSKNSPSSPTQRPPAHLLSDTMYTNIANLQQTMLLQQELFRQALGYQDISNKPTTSFTSPSLSQYQFSHTQFAHKKLQTSATVDTKMEWKVKRRPDGTRYIARRPIRNRILKNRAIRISEDRAGLTTEDDTISELKVGRYWTKEERKRHLEKSRERKQRQEILLASRYVENTEVRKNEKLASTSKKASCSADPTKKHKNKKGHKEGELTTVQDVLVHGPKMISNPNSKMIGLLSVTTV</sequence>
<dbReference type="KEGG" id="apln:108737610"/>
<dbReference type="CDD" id="cd06716">
    <property type="entry name" value="PDZ2-PDZRN4-like"/>
    <property type="match status" value="1"/>
</dbReference>
<evidence type="ECO:0000313" key="3">
    <source>
        <dbReference type="Proteomes" id="UP000192223"/>
    </source>
</evidence>
<feature type="region of interest" description="Disordered" evidence="1">
    <location>
        <begin position="374"/>
        <end position="416"/>
    </location>
</feature>
<dbReference type="SMART" id="SM00228">
    <property type="entry name" value="PDZ"/>
    <property type="match status" value="1"/>
</dbReference>
<dbReference type="GeneID" id="108737610"/>
<dbReference type="CTD" id="43809"/>
<dbReference type="SUPFAM" id="SSF50156">
    <property type="entry name" value="PDZ domain-like"/>
    <property type="match status" value="1"/>
</dbReference>
<dbReference type="OrthoDB" id="6270329at2759"/>
<evidence type="ECO:0000256" key="1">
    <source>
        <dbReference type="SAM" id="MobiDB-lite"/>
    </source>
</evidence>